<feature type="compositionally biased region" description="Basic residues" evidence="3">
    <location>
        <begin position="1"/>
        <end position="10"/>
    </location>
</feature>
<keyword evidence="2" id="KW-0833">Ubl conjugation pathway</keyword>
<proteinExistence type="predicted"/>
<feature type="transmembrane region" description="Helical" evidence="4">
    <location>
        <begin position="34"/>
        <end position="54"/>
    </location>
</feature>
<evidence type="ECO:0000256" key="4">
    <source>
        <dbReference type="SAM" id="Phobius"/>
    </source>
</evidence>
<dbReference type="SMART" id="SM00212">
    <property type="entry name" value="UBCc"/>
    <property type="match status" value="1"/>
</dbReference>
<dbReference type="Pfam" id="PF00179">
    <property type="entry name" value="UQ_con"/>
    <property type="match status" value="1"/>
</dbReference>
<feature type="domain" description="UBC core" evidence="5">
    <location>
        <begin position="1144"/>
        <end position="1312"/>
    </location>
</feature>
<sequence>MTGRVTRGRIRSLYPDRDPEPLHATTRSDPTSSFNFYLVLIFTVFVAFFMWKFLFGSKRDRDETLSAEDRKKRLRKFVEEAPAVPLPPSGKASRKEKESSLPQPKPLSAKAVAKAKPLSRLLSSSSPSSSSSHTSPNHPATTTKSKSPLEKIKQKADNDNRKIRLLLSSYFGLNYDDVTCTWSDSTAFTRPSSSHLYVTISPPSPPPSDLPPLPSLHDLRRSLSPSFTPSLLKTFNPIPPTTSTLKDFILKCAKNNSYSVPTKIIAACRNDSERSTVTSIVERLQKVNADIAEKTLSNLSSSQFLHLASELWGIFVSVCGGGNGSNGVEFLTGIIDDETMIGVIGIGMEEVGKKDLKDLEEIQYSVIAVLEEMAPFVGSAITKNIELAARSPSTSTPQVVASYSSSEEEDDLFSFPPAPAPSPARTLTIYGNVFEKSFVLSPLFKTGQIRPDFRLAYKTENEKEFIAACTSQLNPEVPGRKKYEDLNKLLITNQKNQTLLRSLTSKLMSSVPLPSKISLFQTVLAYANSERSLGIEDNSTEANKFYQPDSNAIKVETLYGVFECALEASFADGSDYSPDEVSSLEVASSPSLFVLAFQLSKAVQVEGRRNERIGREMHRRRGRYPRERQFDIAVHREAWHRSGASLFQLPRTVQSHVQFSDNLLKFALTKTSNLVEFNDLSKSRVFQTVNFAWKNGYMIEKSKGNVELANRTTESICDILASDLLKSTNTQAILIDAFYSIFASGNVETIQKMERVDLLGGDYEDGKNIELDGTGLNDNKKKWGGAKGNTNSIYFGTARGLAGAILDADSACLQKFARTLIRMFTSVQSVEDQDVDNDAFEKLHVRKQISRMLLAVIHHPSNKAAQIEMRNSADLHVFLDSLSGNVLTCWQFLRDNGLEGALNCLRENGGNLHDPQLHSSMSPLRSNIATVKEALLLLTHIVEDPAVNKYILEKATFKLRQKVMRASVVVLERLFPEFQGKQFWPLLRLSGTQNYFKTLFIRLLNVTAGRSLDMLHLGALSCYEDLDINFFPYDDNPTGDKAVEAFKGTKSFDELKEATEAIAREEEEKVVESEKLWKDVRIRAAVAGATLGAVDDTSYPSLLLEDEEFKKRYADLNLGGIEMVDELPGFLFSDKAERAGARTTSSKTLFKEWKKLKRFLLQDMGPANLISVKYMEADISRARAVITCSESTPYAFGALVFDIWLPPDFPTVPPMIEILTTGNGTTMMSPNLYADGKVCMALLNNMESEHTDERWVPGVSNLGQVLLGIQAQLLVDNPGTMKGLRKGTEENNRYNREKRIDTLRWAIADAIKHPQLGFEDVVKAHFKASANAIRAKVLTWAADDSGRKFKREAGEVLRLLDKIEKE</sequence>
<comment type="caution">
    <text evidence="6">The sequence shown here is derived from an EMBL/GenBank/DDBJ whole genome shotgun (WGS) entry which is preliminary data.</text>
</comment>
<keyword evidence="4" id="KW-0472">Membrane</keyword>
<dbReference type="Proteomes" id="UP001165160">
    <property type="component" value="Unassembled WGS sequence"/>
</dbReference>
<evidence type="ECO:0000313" key="6">
    <source>
        <dbReference type="EMBL" id="GMI00359.1"/>
    </source>
</evidence>
<dbReference type="InterPro" id="IPR000608">
    <property type="entry name" value="UBC"/>
</dbReference>
<protein>
    <recommendedName>
        <fullName evidence="5">UBC core domain-containing protein</fullName>
    </recommendedName>
</protein>
<dbReference type="PANTHER" id="PTHR46116">
    <property type="entry name" value="(E3-INDEPENDENT) E2 UBIQUITIN-CONJUGATING ENZYME"/>
    <property type="match status" value="1"/>
</dbReference>
<feature type="region of interest" description="Disordered" evidence="3">
    <location>
        <begin position="1"/>
        <end position="26"/>
    </location>
</feature>
<accession>A0A9W7C915</accession>
<evidence type="ECO:0000256" key="1">
    <source>
        <dbReference type="ARBA" id="ARBA00022679"/>
    </source>
</evidence>
<keyword evidence="4" id="KW-1133">Transmembrane helix</keyword>
<feature type="compositionally biased region" description="Low complexity" evidence="3">
    <location>
        <begin position="118"/>
        <end position="136"/>
    </location>
</feature>
<feature type="compositionally biased region" description="Polar residues" evidence="3">
    <location>
        <begin position="137"/>
        <end position="146"/>
    </location>
</feature>
<feature type="region of interest" description="Disordered" evidence="3">
    <location>
        <begin position="78"/>
        <end position="156"/>
    </location>
</feature>
<evidence type="ECO:0000313" key="7">
    <source>
        <dbReference type="Proteomes" id="UP001165160"/>
    </source>
</evidence>
<dbReference type="Gene3D" id="3.10.110.10">
    <property type="entry name" value="Ubiquitin Conjugating Enzyme"/>
    <property type="match status" value="1"/>
</dbReference>
<organism evidence="6 7">
    <name type="scientific">Triparma verrucosa</name>
    <dbReference type="NCBI Taxonomy" id="1606542"/>
    <lineage>
        <taxon>Eukaryota</taxon>
        <taxon>Sar</taxon>
        <taxon>Stramenopiles</taxon>
        <taxon>Ochrophyta</taxon>
        <taxon>Bolidophyceae</taxon>
        <taxon>Parmales</taxon>
        <taxon>Triparmaceae</taxon>
        <taxon>Triparma</taxon>
    </lineage>
</organism>
<keyword evidence="7" id="KW-1185">Reference proteome</keyword>
<dbReference type="GO" id="GO:0016740">
    <property type="term" value="F:transferase activity"/>
    <property type="evidence" value="ECO:0007669"/>
    <property type="project" value="UniProtKB-KW"/>
</dbReference>
<name>A0A9W7C915_9STRA</name>
<evidence type="ECO:0000256" key="3">
    <source>
        <dbReference type="SAM" id="MobiDB-lite"/>
    </source>
</evidence>
<dbReference type="InterPro" id="IPR016135">
    <property type="entry name" value="UBQ-conjugating_enzyme/RWD"/>
</dbReference>
<gene>
    <name evidence="6" type="ORF">TrVE_jg12217</name>
</gene>
<dbReference type="SUPFAM" id="SSF54495">
    <property type="entry name" value="UBC-like"/>
    <property type="match status" value="1"/>
</dbReference>
<keyword evidence="1" id="KW-0808">Transferase</keyword>
<evidence type="ECO:0000256" key="2">
    <source>
        <dbReference type="ARBA" id="ARBA00022786"/>
    </source>
</evidence>
<evidence type="ECO:0000259" key="5">
    <source>
        <dbReference type="PROSITE" id="PS50127"/>
    </source>
</evidence>
<dbReference type="EMBL" id="BRXX01000247">
    <property type="protein sequence ID" value="GMI00359.1"/>
    <property type="molecule type" value="Genomic_DNA"/>
</dbReference>
<reference evidence="7" key="1">
    <citation type="journal article" date="2023" name="Commun. Biol.">
        <title>Genome analysis of Parmales, the sister group of diatoms, reveals the evolutionary specialization of diatoms from phago-mixotrophs to photoautotrophs.</title>
        <authorList>
            <person name="Ban H."/>
            <person name="Sato S."/>
            <person name="Yoshikawa S."/>
            <person name="Yamada K."/>
            <person name="Nakamura Y."/>
            <person name="Ichinomiya M."/>
            <person name="Sato N."/>
            <person name="Blanc-Mathieu R."/>
            <person name="Endo H."/>
            <person name="Kuwata A."/>
            <person name="Ogata H."/>
        </authorList>
    </citation>
    <scope>NUCLEOTIDE SEQUENCE [LARGE SCALE GENOMIC DNA]</scope>
    <source>
        <strain evidence="7">NIES 3699</strain>
    </source>
</reference>
<keyword evidence="4" id="KW-0812">Transmembrane</keyword>
<feature type="compositionally biased region" description="Basic and acidic residues" evidence="3">
    <location>
        <begin position="147"/>
        <end position="156"/>
    </location>
</feature>
<dbReference type="PROSITE" id="PS50127">
    <property type="entry name" value="UBC_2"/>
    <property type="match status" value="1"/>
</dbReference>